<organism evidence="1 2">
    <name type="scientific">Gordonia phage Clawz</name>
    <dbReference type="NCBI Taxonomy" id="2743910"/>
    <lineage>
        <taxon>Viruses</taxon>
        <taxon>Duplodnaviria</taxon>
        <taxon>Heunggongvirae</taxon>
        <taxon>Uroviricota</taxon>
        <taxon>Caudoviricetes</taxon>
        <taxon>Clawzvirus</taxon>
        <taxon>Clawzvirus clawz</taxon>
    </lineage>
</organism>
<dbReference type="GeneID" id="77951760"/>
<dbReference type="SUPFAM" id="SSF57783">
    <property type="entry name" value="Zinc beta-ribbon"/>
    <property type="match status" value="1"/>
</dbReference>
<dbReference type="Proteomes" id="UP000821895">
    <property type="component" value="Segment"/>
</dbReference>
<evidence type="ECO:0000313" key="1">
    <source>
        <dbReference type="EMBL" id="QKY79916.1"/>
    </source>
</evidence>
<keyword evidence="2" id="KW-1185">Reference proteome</keyword>
<protein>
    <submittedName>
        <fullName evidence="1">Uncharacterized protein</fullName>
    </submittedName>
</protein>
<proteinExistence type="predicted"/>
<dbReference type="RefSeq" id="YP_010675433.1">
    <property type="nucleotide sequence ID" value="NC_071004.1"/>
</dbReference>
<dbReference type="EMBL" id="MT498058">
    <property type="protein sequence ID" value="QKY79916.1"/>
    <property type="molecule type" value="Genomic_DNA"/>
</dbReference>
<dbReference type="KEGG" id="vg:77951760"/>
<reference evidence="1" key="1">
    <citation type="submission" date="2020-05" db="EMBL/GenBank/DDBJ databases">
        <authorList>
            <person name="Conneilly E.M."/>
            <person name="Corace M.L."/>
            <person name="Daly D."/>
            <person name="Dejene M.A."/>
            <person name="Deng Y."/>
            <person name="Kelly J.M."/>
            <person name="Masiello C.S."/>
            <person name="McDonough D."/>
            <person name="Musser E."/>
            <person name="Pecorale A.L."/>
            <person name="Ray R.F."/>
            <person name="Regan I.M."/>
            <person name="Shedd N.A."/>
            <person name="Tatone J.R."/>
            <person name="Tocci C.W."/>
            <person name="Zarate C.M."/>
            <person name="Whitefleet-Smith J.L."/>
            <person name="Garlena R.A."/>
            <person name="Russell D.A."/>
            <person name="Pope W.H."/>
            <person name="Jacobs-Sera D."/>
            <person name="Hatfull G.F."/>
        </authorList>
    </citation>
    <scope>NUCLEOTIDE SEQUENCE</scope>
</reference>
<name>A0AAE7F7Z2_9CAUD</name>
<evidence type="ECO:0000313" key="2">
    <source>
        <dbReference type="Proteomes" id="UP000821895"/>
    </source>
</evidence>
<sequence length="38" mass="4506">MREDFTAECPDCGDLTDHEWVDDEHVQCSWCELVTHRP</sequence>
<gene>
    <name evidence="1" type="primary">4</name>
    <name evidence="1" type="ORF">SEA_CLAWZ_4</name>
</gene>
<accession>A0AAE7F7Z2</accession>